<keyword evidence="3" id="KW-1185">Reference proteome</keyword>
<evidence type="ECO:0000313" key="2">
    <source>
        <dbReference type="EMBL" id="MFN1215436.1"/>
    </source>
</evidence>
<proteinExistence type="predicted"/>
<sequence length="157" mass="16964">MKKNFLMSFALLLISISTVKAQSLFDKIDRAVSKIDGAANSAEKASQTGNKVGSLFGKKKKQNAQNNSGASVEANTTVIKISNINLTNLKKLNSIITTTQGVTDSKMKYSASASTITVAHSGSTEKLLEHIQPQSKSIFIDSNIENFDEGRIEIKLK</sequence>
<dbReference type="EMBL" id="JBJXVJ010000001">
    <property type="protein sequence ID" value="MFN1215436.1"/>
    <property type="molecule type" value="Genomic_DNA"/>
</dbReference>
<dbReference type="Proteomes" id="UP001634154">
    <property type="component" value="Unassembled WGS sequence"/>
</dbReference>
<evidence type="ECO:0000256" key="1">
    <source>
        <dbReference type="SAM" id="SignalP"/>
    </source>
</evidence>
<evidence type="ECO:0000313" key="3">
    <source>
        <dbReference type="Proteomes" id="UP001634154"/>
    </source>
</evidence>
<reference evidence="2 3" key="1">
    <citation type="submission" date="2024-12" db="EMBL/GenBank/DDBJ databases">
        <title>Draft genome sequence of Chryseobacterium kwangjuense AG447.</title>
        <authorList>
            <person name="Cheptsov V.S."/>
            <person name="Belov A."/>
            <person name="Zavarzina A.G."/>
        </authorList>
    </citation>
    <scope>NUCLEOTIDE SEQUENCE [LARGE SCALE GENOMIC DNA]</scope>
    <source>
        <strain evidence="2 3">AG447</strain>
    </source>
</reference>
<keyword evidence="1" id="KW-0732">Signal</keyword>
<comment type="caution">
    <text evidence="2">The sequence shown here is derived from an EMBL/GenBank/DDBJ whole genome shotgun (WGS) entry which is preliminary data.</text>
</comment>
<name>A0ABW9JYG1_9FLAO</name>
<feature type="chain" id="PRO_5045735057" evidence="1">
    <location>
        <begin position="22"/>
        <end position="157"/>
    </location>
</feature>
<gene>
    <name evidence="2" type="ORF">ACKW6Q_00500</name>
</gene>
<accession>A0ABW9JYG1</accession>
<feature type="signal peptide" evidence="1">
    <location>
        <begin position="1"/>
        <end position="21"/>
    </location>
</feature>
<protein>
    <submittedName>
        <fullName evidence="2">Uncharacterized protein</fullName>
    </submittedName>
</protein>
<organism evidence="2 3">
    <name type="scientific">Chryseobacterium kwangjuense</name>
    <dbReference type="NCBI Taxonomy" id="267125"/>
    <lineage>
        <taxon>Bacteria</taxon>
        <taxon>Pseudomonadati</taxon>
        <taxon>Bacteroidota</taxon>
        <taxon>Flavobacteriia</taxon>
        <taxon>Flavobacteriales</taxon>
        <taxon>Weeksellaceae</taxon>
        <taxon>Chryseobacterium group</taxon>
        <taxon>Chryseobacterium</taxon>
    </lineage>
</organism>
<dbReference type="RefSeq" id="WP_409355286.1">
    <property type="nucleotide sequence ID" value="NZ_JBJXVJ010000001.1"/>
</dbReference>